<sequence length="57" mass="6547">MMPYNEFSQLWRNAGFTEYVKHLEQQADEILQTTSVAIGHQSETAFLKVSQLDKDTA</sequence>
<name>A0A8J6ZKY4_DESMC</name>
<dbReference type="InterPro" id="IPR016084">
    <property type="entry name" value="Haem_Oase-like_multi-hlx"/>
</dbReference>
<dbReference type="Gene3D" id="1.20.910.10">
    <property type="entry name" value="Heme oxygenase-like"/>
    <property type="match status" value="1"/>
</dbReference>
<protein>
    <submittedName>
        <fullName evidence="1">Uncharacterized protein</fullName>
    </submittedName>
</protein>
<gene>
    <name evidence="1" type="ORF">IQ276_08270</name>
</gene>
<reference evidence="1" key="1">
    <citation type="submission" date="2020-10" db="EMBL/GenBank/DDBJ databases">
        <authorList>
            <person name="Castelo-Branco R."/>
            <person name="Eusebio N."/>
            <person name="Adriana R."/>
            <person name="Vieira A."/>
            <person name="Brugerolle De Fraissinette N."/>
            <person name="Rezende De Castro R."/>
            <person name="Schneider M.P."/>
            <person name="Vasconcelos V."/>
            <person name="Leao P.N."/>
        </authorList>
    </citation>
    <scope>NUCLEOTIDE SEQUENCE</scope>
    <source>
        <strain evidence="1">LEGE 12446</strain>
    </source>
</reference>
<dbReference type="RefSeq" id="WP_193915097.1">
    <property type="nucleotide sequence ID" value="NZ_JADEXS020000001.1"/>
</dbReference>
<dbReference type="AlphaFoldDB" id="A0A8J6ZKY4"/>
<dbReference type="SUPFAM" id="SSF48613">
    <property type="entry name" value="Heme oxygenase-like"/>
    <property type="match status" value="1"/>
</dbReference>
<dbReference type="Proteomes" id="UP000622533">
    <property type="component" value="Unassembled WGS sequence"/>
</dbReference>
<accession>A0A8J6ZKY4</accession>
<organism evidence="1 2">
    <name type="scientific">Desmonostoc muscorum LEGE 12446</name>
    <dbReference type="NCBI Taxonomy" id="1828758"/>
    <lineage>
        <taxon>Bacteria</taxon>
        <taxon>Bacillati</taxon>
        <taxon>Cyanobacteriota</taxon>
        <taxon>Cyanophyceae</taxon>
        <taxon>Nostocales</taxon>
        <taxon>Nostocaceae</taxon>
        <taxon>Desmonostoc</taxon>
    </lineage>
</organism>
<proteinExistence type="predicted"/>
<evidence type="ECO:0000313" key="1">
    <source>
        <dbReference type="EMBL" id="MBE9022422.1"/>
    </source>
</evidence>
<comment type="caution">
    <text evidence="1">The sequence shown here is derived from an EMBL/GenBank/DDBJ whole genome shotgun (WGS) entry which is preliminary data.</text>
</comment>
<evidence type="ECO:0000313" key="2">
    <source>
        <dbReference type="Proteomes" id="UP000622533"/>
    </source>
</evidence>
<dbReference type="EMBL" id="JADEXS010000079">
    <property type="protein sequence ID" value="MBE9022422.1"/>
    <property type="molecule type" value="Genomic_DNA"/>
</dbReference>
<keyword evidence="2" id="KW-1185">Reference proteome</keyword>